<dbReference type="CDD" id="cd22701">
    <property type="entry name" value="FHA_FKH1-like"/>
    <property type="match status" value="1"/>
</dbReference>
<dbReference type="GO" id="GO:0000978">
    <property type="term" value="F:RNA polymerase II cis-regulatory region sequence-specific DNA binding"/>
    <property type="evidence" value="ECO:0007669"/>
    <property type="project" value="TreeGrafter"/>
</dbReference>
<dbReference type="PROSITE" id="PS00658">
    <property type="entry name" value="FORK_HEAD_2"/>
    <property type="match status" value="1"/>
</dbReference>
<feature type="compositionally biased region" description="Polar residues" evidence="7">
    <location>
        <begin position="622"/>
        <end position="635"/>
    </location>
</feature>
<dbReference type="PANTHER" id="PTHR45881">
    <property type="entry name" value="CHECKPOINT SUPPRESSOR 1-LIKE, ISOFORM A-RELATED"/>
    <property type="match status" value="1"/>
</dbReference>
<feature type="region of interest" description="Disordered" evidence="7">
    <location>
        <begin position="396"/>
        <end position="499"/>
    </location>
</feature>
<feature type="DNA-binding region" description="Fork-head" evidence="6">
    <location>
        <begin position="283"/>
        <end position="381"/>
    </location>
</feature>
<feature type="compositionally biased region" description="Low complexity" evidence="7">
    <location>
        <begin position="441"/>
        <end position="457"/>
    </location>
</feature>
<evidence type="ECO:0000259" key="8">
    <source>
        <dbReference type="PROSITE" id="PS50006"/>
    </source>
</evidence>
<evidence type="ECO:0000256" key="4">
    <source>
        <dbReference type="ARBA" id="ARBA00023163"/>
    </source>
</evidence>
<feature type="region of interest" description="Disordered" evidence="7">
    <location>
        <begin position="259"/>
        <end position="280"/>
    </location>
</feature>
<evidence type="ECO:0000256" key="7">
    <source>
        <dbReference type="SAM" id="MobiDB-lite"/>
    </source>
</evidence>
<reference evidence="11 12" key="1">
    <citation type="submission" date="2019-07" db="EMBL/GenBank/DDBJ databases">
        <authorList>
            <person name="Friedrich A."/>
            <person name="Schacherer J."/>
        </authorList>
    </citation>
    <scope>NUCLEOTIDE SEQUENCE [LARGE SCALE GENOMIC DNA]</scope>
</reference>
<dbReference type="PROSITE" id="PS50006">
    <property type="entry name" value="FHA_DOMAIN"/>
    <property type="match status" value="1"/>
</dbReference>
<evidence type="ECO:0000259" key="9">
    <source>
        <dbReference type="PROSITE" id="PS50039"/>
    </source>
</evidence>
<dbReference type="CDD" id="cd00059">
    <property type="entry name" value="FH_FOX"/>
    <property type="match status" value="1"/>
</dbReference>
<dbReference type="Gene3D" id="2.60.200.20">
    <property type="match status" value="1"/>
</dbReference>
<feature type="compositionally biased region" description="Basic residues" evidence="7">
    <location>
        <begin position="413"/>
        <end position="425"/>
    </location>
</feature>
<dbReference type="Gene3D" id="1.10.10.10">
    <property type="entry name" value="Winged helix-like DNA-binding domain superfamily/Winged helix DNA-binding domain"/>
    <property type="match status" value="1"/>
</dbReference>
<feature type="compositionally biased region" description="Basic and acidic residues" evidence="7">
    <location>
        <begin position="658"/>
        <end position="671"/>
    </location>
</feature>
<dbReference type="AlphaFoldDB" id="A0A7D9GX70"/>
<feature type="compositionally biased region" description="Polar residues" evidence="7">
    <location>
        <begin position="644"/>
        <end position="655"/>
    </location>
</feature>
<feature type="domain" description="Fork-head" evidence="9">
    <location>
        <begin position="283"/>
        <end position="381"/>
    </location>
</feature>
<feature type="compositionally biased region" description="Polar residues" evidence="7">
    <location>
        <begin position="458"/>
        <end position="475"/>
    </location>
</feature>
<dbReference type="EMBL" id="JABCYN010000024">
    <property type="protein sequence ID" value="KAF6012347.1"/>
    <property type="molecule type" value="Genomic_DNA"/>
</dbReference>
<dbReference type="Pfam" id="PF00250">
    <property type="entry name" value="Forkhead"/>
    <property type="match status" value="1"/>
</dbReference>
<sequence>MCAERKRSYDEINALSYEDSNELINQVIKRLLVPTDQVATNVSKQFSNELNINSEVQAYAKISGRTWTYYVKTLKIVIGRSTDSLHGHSHSHTPSMEDSIEGVSGMGGNSTNSESVDIDLGPSKVVSRRHAVIQYNLDARRWELFVYGRNGIKVDGVRLNLPYGAPYVLGSGNILDIGGTQMMFILPDAAPSIADSFLKGLQRYYNPDKRPRTGIFTSGGGYYGPSERGGFTSDGLKRGTDYNNGNGIKAFQMYSKNGSTMTETSEGETDDQDYSREEAKDMKPPYSYATMITRAILSNPQGVLSLSEIYSWISSHFAYYRYSKQGWQNSIRHNLSLNKAFEKVPRKPDEPGKGMKWQISGAYRREFMKKWHDGTLNKGKRGTSVARQLQLHLMRNHMLPDSGRKPLPVSAAKSHHKRRSSSQRRKREDTDEGSETDGQHSRNSSNGSSILSNGTNGASNMNLNLHGASATQLTQPSPPALSQFHHPPSTSNPDNAALSSAISGLNSLSNSPVRNMNGNGSPSKNHDALGYMAAVASAENGTLRGSLSLAINLSPSRLTRGSSNLSSPIKPLALPDFKQDYGISGGPMLTRQDSSQERSTASPKKDTNDKHSPLRESPSRGGPQSRQSTNQSSALWNYVEFPTPSGTSKETSGGQKQAEAESPLKQRKGEI</sequence>
<dbReference type="GO" id="GO:0005634">
    <property type="term" value="C:nucleus"/>
    <property type="evidence" value="ECO:0007669"/>
    <property type="project" value="UniProtKB-SubCell"/>
</dbReference>
<dbReference type="InterPro" id="IPR036390">
    <property type="entry name" value="WH_DNA-bd_sf"/>
</dbReference>
<organism evidence="11 12">
    <name type="scientific">Dekkera bruxellensis</name>
    <name type="common">Brettanomyces custersii</name>
    <dbReference type="NCBI Taxonomy" id="5007"/>
    <lineage>
        <taxon>Eukaryota</taxon>
        <taxon>Fungi</taxon>
        <taxon>Dikarya</taxon>
        <taxon>Ascomycota</taxon>
        <taxon>Saccharomycotina</taxon>
        <taxon>Pichiomycetes</taxon>
        <taxon>Pichiales</taxon>
        <taxon>Pichiaceae</taxon>
        <taxon>Brettanomyces</taxon>
    </lineage>
</organism>
<feature type="region of interest" description="Disordered" evidence="7">
    <location>
        <begin position="84"/>
        <end position="115"/>
    </location>
</feature>
<evidence type="ECO:0000256" key="6">
    <source>
        <dbReference type="PROSITE-ProRule" id="PRU00089"/>
    </source>
</evidence>
<keyword evidence="4" id="KW-0804">Transcription</keyword>
<dbReference type="GO" id="GO:2000221">
    <property type="term" value="P:negative regulation of pseudohyphal growth"/>
    <property type="evidence" value="ECO:0007669"/>
    <property type="project" value="UniProtKB-ARBA"/>
</dbReference>
<feature type="compositionally biased region" description="Basic and acidic residues" evidence="7">
    <location>
        <begin position="603"/>
        <end position="618"/>
    </location>
</feature>
<evidence type="ECO:0000313" key="11">
    <source>
        <dbReference type="EMBL" id="VUG16261.1"/>
    </source>
</evidence>
<dbReference type="InterPro" id="IPR036388">
    <property type="entry name" value="WH-like_DNA-bd_sf"/>
</dbReference>
<dbReference type="InterPro" id="IPR000253">
    <property type="entry name" value="FHA_dom"/>
</dbReference>
<keyword evidence="3 6" id="KW-0238">DNA-binding</keyword>
<reference evidence="10 13" key="2">
    <citation type="journal article" date="2020" name="Appl. Microbiol. Biotechnol.">
        <title>Targeted gene deletion in Brettanomyces bruxellensis with an expression-free CRISPR-Cas9 system.</title>
        <authorList>
            <person name="Varela C."/>
            <person name="Bartel C."/>
            <person name="Onetto C."/>
            <person name="Borneman A."/>
        </authorList>
    </citation>
    <scope>NUCLEOTIDE SEQUENCE [LARGE SCALE GENOMIC DNA]</scope>
    <source>
        <strain evidence="10 13">AWRI1613</strain>
    </source>
</reference>
<keyword evidence="12" id="KW-1185">Reference proteome</keyword>
<gene>
    <name evidence="11" type="primary">FKH2</name>
    <name evidence="11" type="ORF">DEBR0S1_12068G</name>
    <name evidence="10" type="ORF">HII12_002501</name>
</gene>
<protein>
    <submittedName>
        <fullName evidence="11">DEBR0S1_12068g1_1</fullName>
    </submittedName>
</protein>
<dbReference type="PANTHER" id="PTHR45881:SF1">
    <property type="entry name" value="FORK HEAD PROTEIN HOMOLOG 2"/>
    <property type="match status" value="1"/>
</dbReference>
<dbReference type="SUPFAM" id="SSF46785">
    <property type="entry name" value="Winged helix' DNA-binding domain"/>
    <property type="match status" value="1"/>
</dbReference>
<evidence type="ECO:0000256" key="3">
    <source>
        <dbReference type="ARBA" id="ARBA00023125"/>
    </source>
</evidence>
<dbReference type="InterPro" id="IPR030456">
    <property type="entry name" value="TF_fork_head_CS_2"/>
</dbReference>
<feature type="region of interest" description="Disordered" evidence="7">
    <location>
        <begin position="578"/>
        <end position="671"/>
    </location>
</feature>
<dbReference type="Pfam" id="PF00498">
    <property type="entry name" value="FHA"/>
    <property type="match status" value="1"/>
</dbReference>
<dbReference type="PROSITE" id="PS50039">
    <property type="entry name" value="FORK_HEAD_3"/>
    <property type="match status" value="1"/>
</dbReference>
<evidence type="ECO:0000313" key="12">
    <source>
        <dbReference type="Proteomes" id="UP000478008"/>
    </source>
</evidence>
<dbReference type="Proteomes" id="UP000568158">
    <property type="component" value="Unassembled WGS sequence"/>
</dbReference>
<dbReference type="Proteomes" id="UP000478008">
    <property type="component" value="Unassembled WGS sequence"/>
</dbReference>
<accession>A0A7D9GX70</accession>
<feature type="compositionally biased region" description="Polar residues" evidence="7">
    <location>
        <begin position="591"/>
        <end position="602"/>
    </location>
</feature>
<dbReference type="GO" id="GO:0000981">
    <property type="term" value="F:DNA-binding transcription factor activity, RNA polymerase II-specific"/>
    <property type="evidence" value="ECO:0007669"/>
    <property type="project" value="TreeGrafter"/>
</dbReference>
<comment type="subcellular location">
    <subcellularLocation>
        <location evidence="1 6">Nucleus</location>
    </subcellularLocation>
</comment>
<dbReference type="InterPro" id="IPR001766">
    <property type="entry name" value="Fork_head_dom"/>
</dbReference>
<evidence type="ECO:0000256" key="2">
    <source>
        <dbReference type="ARBA" id="ARBA00023015"/>
    </source>
</evidence>
<dbReference type="PRINTS" id="PR00053">
    <property type="entry name" value="FORKHEAD"/>
</dbReference>
<dbReference type="InterPro" id="IPR018122">
    <property type="entry name" value="TF_fork_head_CS_1"/>
</dbReference>
<dbReference type="SMART" id="SM00339">
    <property type="entry name" value="FH"/>
    <property type="match status" value="1"/>
</dbReference>
<dbReference type="EMBL" id="CABFWN010000001">
    <property type="protein sequence ID" value="VUG16261.1"/>
    <property type="molecule type" value="Genomic_DNA"/>
</dbReference>
<dbReference type="SMART" id="SM00240">
    <property type="entry name" value="FHA"/>
    <property type="match status" value="1"/>
</dbReference>
<evidence type="ECO:0000313" key="10">
    <source>
        <dbReference type="EMBL" id="KAF6012347.1"/>
    </source>
</evidence>
<keyword evidence="5 6" id="KW-0539">Nucleus</keyword>
<evidence type="ECO:0000256" key="5">
    <source>
        <dbReference type="ARBA" id="ARBA00023242"/>
    </source>
</evidence>
<dbReference type="FunFam" id="1.10.10.10:FF:000030">
    <property type="entry name" value="Forkhead box protein K2"/>
    <property type="match status" value="1"/>
</dbReference>
<evidence type="ECO:0000256" key="1">
    <source>
        <dbReference type="ARBA" id="ARBA00004123"/>
    </source>
</evidence>
<name>A0A7D9GX70_DEKBR</name>
<dbReference type="InterPro" id="IPR008984">
    <property type="entry name" value="SMAD_FHA_dom_sf"/>
</dbReference>
<proteinExistence type="predicted"/>
<feature type="compositionally biased region" description="Polar residues" evidence="7">
    <location>
        <begin position="488"/>
        <end position="499"/>
    </location>
</feature>
<keyword evidence="2" id="KW-0805">Transcription regulation</keyword>
<feature type="domain" description="FHA" evidence="8">
    <location>
        <begin position="76"/>
        <end position="159"/>
    </location>
</feature>
<dbReference type="SUPFAM" id="SSF49879">
    <property type="entry name" value="SMAD/FHA domain"/>
    <property type="match status" value="1"/>
</dbReference>
<evidence type="ECO:0000313" key="13">
    <source>
        <dbReference type="Proteomes" id="UP000568158"/>
    </source>
</evidence>
<dbReference type="PROSITE" id="PS00657">
    <property type="entry name" value="FORK_HEAD_1"/>
    <property type="match status" value="1"/>
</dbReference>